<feature type="domain" description="Reverse transcriptase Ty1/copia-type" evidence="1">
    <location>
        <begin position="2"/>
        <end position="102"/>
    </location>
</feature>
<evidence type="ECO:0000313" key="2">
    <source>
        <dbReference type="EMBL" id="MBW0469399.1"/>
    </source>
</evidence>
<dbReference type="Proteomes" id="UP000765509">
    <property type="component" value="Unassembled WGS sequence"/>
</dbReference>
<dbReference type="AlphaFoldDB" id="A0A9Q3BQ72"/>
<accession>A0A9Q3BQ72</accession>
<evidence type="ECO:0000259" key="1">
    <source>
        <dbReference type="Pfam" id="PF07727"/>
    </source>
</evidence>
<organism evidence="2 3">
    <name type="scientific">Austropuccinia psidii MF-1</name>
    <dbReference type="NCBI Taxonomy" id="1389203"/>
    <lineage>
        <taxon>Eukaryota</taxon>
        <taxon>Fungi</taxon>
        <taxon>Dikarya</taxon>
        <taxon>Basidiomycota</taxon>
        <taxon>Pucciniomycotina</taxon>
        <taxon>Pucciniomycetes</taxon>
        <taxon>Pucciniales</taxon>
        <taxon>Sphaerophragmiaceae</taxon>
        <taxon>Austropuccinia</taxon>
    </lineage>
</organism>
<protein>
    <recommendedName>
        <fullName evidence="1">Reverse transcriptase Ty1/copia-type domain-containing protein</fullName>
    </recommendedName>
</protein>
<dbReference type="PANTHER" id="PTHR11439:SF467">
    <property type="entry name" value="INTEGRASE CATALYTIC DOMAIN-CONTAINING PROTEIN"/>
    <property type="match status" value="1"/>
</dbReference>
<dbReference type="PANTHER" id="PTHR11439">
    <property type="entry name" value="GAG-POL-RELATED RETROTRANSPOSON"/>
    <property type="match status" value="1"/>
</dbReference>
<proteinExistence type="predicted"/>
<comment type="caution">
    <text evidence="2">The sequence shown here is derived from an EMBL/GenBank/DDBJ whole genome shotgun (WGS) entry which is preliminary data.</text>
</comment>
<sequence>MKLKKALYGTKQAAQCWWQYSCGVIESLGFHGDEIKPSIYLFKRRGAFVVVWLHVNDGIVISNSRNALMSFKTKLTLKLKLNWSDQVDKIVGLNIGMGTRKLEINSPIVTNKGQQFDQTRYQLVLGSLIYLSLGSRPDITYAVNLLVRFSSNPGQQHWESLDHLIGYLHRHQHQPLIYDKKDQGLSLWTNANWGGAREKYISIYGEGIW</sequence>
<name>A0A9Q3BQ72_9BASI</name>
<keyword evidence="3" id="KW-1185">Reference proteome</keyword>
<dbReference type="Pfam" id="PF07727">
    <property type="entry name" value="RVT_2"/>
    <property type="match status" value="1"/>
</dbReference>
<dbReference type="OrthoDB" id="3214708at2759"/>
<dbReference type="EMBL" id="AVOT02002172">
    <property type="protein sequence ID" value="MBW0469399.1"/>
    <property type="molecule type" value="Genomic_DNA"/>
</dbReference>
<gene>
    <name evidence="2" type="ORF">O181_009114</name>
</gene>
<reference evidence="2" key="1">
    <citation type="submission" date="2021-03" db="EMBL/GenBank/DDBJ databases">
        <title>Draft genome sequence of rust myrtle Austropuccinia psidii MF-1, a brazilian biotype.</title>
        <authorList>
            <person name="Quecine M.C."/>
            <person name="Pachon D.M.R."/>
            <person name="Bonatelli M.L."/>
            <person name="Correr F.H."/>
            <person name="Franceschini L.M."/>
            <person name="Leite T.F."/>
            <person name="Margarido G.R.A."/>
            <person name="Almeida C.A."/>
            <person name="Ferrarezi J.A."/>
            <person name="Labate C.A."/>
        </authorList>
    </citation>
    <scope>NUCLEOTIDE SEQUENCE</scope>
    <source>
        <strain evidence="2">MF-1</strain>
    </source>
</reference>
<dbReference type="InterPro" id="IPR013103">
    <property type="entry name" value="RVT_2"/>
</dbReference>
<evidence type="ECO:0000313" key="3">
    <source>
        <dbReference type="Proteomes" id="UP000765509"/>
    </source>
</evidence>